<sequence>MSSPGEGEQPTAEEAKASQGAKPVKEKKPKAPKQKKPKTAAHPPYFQMIKEALLALKDKGGSSPYAIAKYMEEKHKSVLPANFRKILALQLKNQAARGKLVKIKASYKLAEIAKKEKEKKKETKMVTRSTTEKKEPPKRKAATTTTAAAPKVKSTKKTETTAEPAKRGGAKKTTPTKPNVPKSLRSPSRRARKVTAAA</sequence>
<name>A0ACB9LU19_BAUVA</name>
<organism evidence="1 2">
    <name type="scientific">Bauhinia variegata</name>
    <name type="common">Purple orchid tree</name>
    <name type="synonym">Phanera variegata</name>
    <dbReference type="NCBI Taxonomy" id="167791"/>
    <lineage>
        <taxon>Eukaryota</taxon>
        <taxon>Viridiplantae</taxon>
        <taxon>Streptophyta</taxon>
        <taxon>Embryophyta</taxon>
        <taxon>Tracheophyta</taxon>
        <taxon>Spermatophyta</taxon>
        <taxon>Magnoliopsida</taxon>
        <taxon>eudicotyledons</taxon>
        <taxon>Gunneridae</taxon>
        <taxon>Pentapetalae</taxon>
        <taxon>rosids</taxon>
        <taxon>fabids</taxon>
        <taxon>Fabales</taxon>
        <taxon>Fabaceae</taxon>
        <taxon>Cercidoideae</taxon>
        <taxon>Cercideae</taxon>
        <taxon>Bauhiniinae</taxon>
        <taxon>Bauhinia</taxon>
    </lineage>
</organism>
<dbReference type="EMBL" id="CM039436">
    <property type="protein sequence ID" value="KAI4314771.1"/>
    <property type="molecule type" value="Genomic_DNA"/>
</dbReference>
<keyword evidence="2" id="KW-1185">Reference proteome</keyword>
<accession>A0ACB9LU19</accession>
<evidence type="ECO:0000313" key="1">
    <source>
        <dbReference type="EMBL" id="KAI4314771.1"/>
    </source>
</evidence>
<evidence type="ECO:0000313" key="2">
    <source>
        <dbReference type="Proteomes" id="UP000828941"/>
    </source>
</evidence>
<reference evidence="1 2" key="1">
    <citation type="journal article" date="2022" name="DNA Res.">
        <title>Chromosomal-level genome assembly of the orchid tree Bauhinia variegata (Leguminosae; Cercidoideae) supports the allotetraploid origin hypothesis of Bauhinia.</title>
        <authorList>
            <person name="Zhong Y."/>
            <person name="Chen Y."/>
            <person name="Zheng D."/>
            <person name="Pang J."/>
            <person name="Liu Y."/>
            <person name="Luo S."/>
            <person name="Meng S."/>
            <person name="Qian L."/>
            <person name="Wei D."/>
            <person name="Dai S."/>
            <person name="Zhou R."/>
        </authorList>
    </citation>
    <scope>NUCLEOTIDE SEQUENCE [LARGE SCALE GENOMIC DNA]</scope>
    <source>
        <strain evidence="1">BV-YZ2020</strain>
    </source>
</reference>
<gene>
    <name evidence="1" type="ORF">L6164_027647</name>
</gene>
<dbReference type="Proteomes" id="UP000828941">
    <property type="component" value="Chromosome 11"/>
</dbReference>
<comment type="caution">
    <text evidence="1">The sequence shown here is derived from an EMBL/GenBank/DDBJ whole genome shotgun (WGS) entry which is preliminary data.</text>
</comment>
<proteinExistence type="predicted"/>
<protein>
    <submittedName>
        <fullName evidence="1">Uncharacterized protein</fullName>
    </submittedName>
</protein>